<comment type="caution">
    <text evidence="2">The sequence shown here is derived from an EMBL/GenBank/DDBJ whole genome shotgun (WGS) entry which is preliminary data.</text>
</comment>
<sequence length="73" mass="8773">MEEVEQTDQGDNSVVILEQTFFVAEEYFSRSNVRESHPRNKTYTRRFRKVYSDLHQRSPHESKRREPSPDSKV</sequence>
<accession>A0A0F9I0T0</accession>
<reference evidence="2" key="1">
    <citation type="journal article" date="2015" name="Nature">
        <title>Complex archaea that bridge the gap between prokaryotes and eukaryotes.</title>
        <authorList>
            <person name="Spang A."/>
            <person name="Saw J.H."/>
            <person name="Jorgensen S.L."/>
            <person name="Zaremba-Niedzwiedzka K."/>
            <person name="Martijn J."/>
            <person name="Lind A.E."/>
            <person name="van Eijk R."/>
            <person name="Schleper C."/>
            <person name="Guy L."/>
            <person name="Ettema T.J."/>
        </authorList>
    </citation>
    <scope>NUCLEOTIDE SEQUENCE</scope>
</reference>
<evidence type="ECO:0000256" key="1">
    <source>
        <dbReference type="SAM" id="MobiDB-lite"/>
    </source>
</evidence>
<proteinExistence type="predicted"/>
<feature type="compositionally biased region" description="Basic and acidic residues" evidence="1">
    <location>
        <begin position="50"/>
        <end position="73"/>
    </location>
</feature>
<protein>
    <submittedName>
        <fullName evidence="2">Uncharacterized protein</fullName>
    </submittedName>
</protein>
<evidence type="ECO:0000313" key="2">
    <source>
        <dbReference type="EMBL" id="KKM21092.1"/>
    </source>
</evidence>
<dbReference type="EMBL" id="LAZR01013628">
    <property type="protein sequence ID" value="KKM21092.1"/>
    <property type="molecule type" value="Genomic_DNA"/>
</dbReference>
<dbReference type="AlphaFoldDB" id="A0A0F9I0T0"/>
<organism evidence="2">
    <name type="scientific">marine sediment metagenome</name>
    <dbReference type="NCBI Taxonomy" id="412755"/>
    <lineage>
        <taxon>unclassified sequences</taxon>
        <taxon>metagenomes</taxon>
        <taxon>ecological metagenomes</taxon>
    </lineage>
</organism>
<feature type="region of interest" description="Disordered" evidence="1">
    <location>
        <begin position="31"/>
        <end position="73"/>
    </location>
</feature>
<gene>
    <name evidence="2" type="ORF">LCGC14_1638910</name>
</gene>
<name>A0A0F9I0T0_9ZZZZ</name>
<feature type="compositionally biased region" description="Basic residues" evidence="1">
    <location>
        <begin position="39"/>
        <end position="49"/>
    </location>
</feature>